<keyword evidence="2" id="KW-0472">Membrane</keyword>
<evidence type="ECO:0008006" key="4">
    <source>
        <dbReference type="Google" id="ProtNLM"/>
    </source>
</evidence>
<proteinExistence type="predicted"/>
<evidence type="ECO:0000313" key="3">
    <source>
        <dbReference type="EMBL" id="CAE0473878.1"/>
    </source>
</evidence>
<dbReference type="EMBL" id="HBIO01024386">
    <property type="protein sequence ID" value="CAE0473878.1"/>
    <property type="molecule type" value="Transcribed_RNA"/>
</dbReference>
<feature type="compositionally biased region" description="Polar residues" evidence="1">
    <location>
        <begin position="62"/>
        <end position="73"/>
    </location>
</feature>
<name>A0A7S3QDC6_9STRA</name>
<evidence type="ECO:0000256" key="2">
    <source>
        <dbReference type="SAM" id="Phobius"/>
    </source>
</evidence>
<sequence>MREYKARGALSGRIYIALFTIFLFGSFNVFIVRKGISSANGPHQIKKGYKTSPTADAAQQITSAKESKAQESSVSEEADVAPTGDGFDATAADTSSSSANANTSNTKPTFFIHFGPKKTGSSTIQYGFTSSYKLLQSSTSYRYVGRTGGGPNDFFPSDIYDAEITETRKGIKELSTTLLLHLREGNSPFYSSERLSTLLYNADDKKERFRFENLESLIDSVRQDGFRVKPVVVYRRLFSWVPSYHAQRVFRHKNPECRVSMIRWFDLHDEIWECNNSGTFIDQHPTQKLVDRLNSHLKLDDIAIVNLHRMTPDDEGDIFRQVVREVLPGSKLFLKKFGQEYSLEPSNTSSSKITDFHHLATAVALTDGFSHDNAKKAAQKMSKNYDKIVKMFGGEDNIPTLCFSDDQLTKLLEMSLKFEKELLPEWFAMDGTEIDHRNAFQEHVDGGKFCEWDVEKMLQKKELQDFVKNSF</sequence>
<evidence type="ECO:0000256" key="1">
    <source>
        <dbReference type="SAM" id="MobiDB-lite"/>
    </source>
</evidence>
<organism evidence="3">
    <name type="scientific">Chaetoceros debilis</name>
    <dbReference type="NCBI Taxonomy" id="122233"/>
    <lineage>
        <taxon>Eukaryota</taxon>
        <taxon>Sar</taxon>
        <taxon>Stramenopiles</taxon>
        <taxon>Ochrophyta</taxon>
        <taxon>Bacillariophyta</taxon>
        <taxon>Coscinodiscophyceae</taxon>
        <taxon>Chaetocerotophycidae</taxon>
        <taxon>Chaetocerotales</taxon>
        <taxon>Chaetocerotaceae</taxon>
        <taxon>Chaetoceros</taxon>
    </lineage>
</organism>
<gene>
    <name evidence="3" type="ORF">CDEB00056_LOCUS18731</name>
</gene>
<protein>
    <recommendedName>
        <fullName evidence="4">Sulfotransferase domain-containing protein</fullName>
    </recommendedName>
</protein>
<reference evidence="3" key="1">
    <citation type="submission" date="2021-01" db="EMBL/GenBank/DDBJ databases">
        <authorList>
            <person name="Corre E."/>
            <person name="Pelletier E."/>
            <person name="Niang G."/>
            <person name="Scheremetjew M."/>
            <person name="Finn R."/>
            <person name="Kale V."/>
            <person name="Holt S."/>
            <person name="Cochrane G."/>
            <person name="Meng A."/>
            <person name="Brown T."/>
            <person name="Cohen L."/>
        </authorList>
    </citation>
    <scope>NUCLEOTIDE SEQUENCE</scope>
    <source>
        <strain evidence="3">MM31A-1</strain>
    </source>
</reference>
<keyword evidence="2" id="KW-0812">Transmembrane</keyword>
<feature type="transmembrane region" description="Helical" evidence="2">
    <location>
        <begin position="12"/>
        <end position="32"/>
    </location>
</feature>
<keyword evidence="2" id="KW-1133">Transmembrane helix</keyword>
<dbReference type="AlphaFoldDB" id="A0A7S3QDC6"/>
<feature type="compositionally biased region" description="Low complexity" evidence="1">
    <location>
        <begin position="88"/>
        <end position="102"/>
    </location>
</feature>
<feature type="region of interest" description="Disordered" evidence="1">
    <location>
        <begin position="62"/>
        <end position="102"/>
    </location>
</feature>
<accession>A0A7S3QDC6</accession>